<evidence type="ECO:0000313" key="4">
    <source>
        <dbReference type="Proteomes" id="UP001161325"/>
    </source>
</evidence>
<dbReference type="PROSITE" id="PS51257">
    <property type="entry name" value="PROKAR_LIPOPROTEIN"/>
    <property type="match status" value="1"/>
</dbReference>
<sequence length="514" mass="53898">MRSFTTFVRTALAIALVSACGGDAVTGSTGSPPVTVPPRDTTPAPPPPSTTPGPVGPLTPVVDRARAASDSIPLSGGTLVATGADGTTYRLTIPATALLRPVRITMTPITDVTGFTARGGRWLGVDLQPHGLRFASPLTLDVVPAGGTGAVRAQTFAYGADGADFHRFPLVADRTRLRMQLLHFSGALAYVGDGISIPVLPGPPADAEAQLEQAVAELVNAERDAQLTGRPGDPDFVAKLEQLHAAYFDAVVQPILTRMVSDCKFAEQNTSKALGWARSVELLFPDRFGRQTGAVTDAMLRATQHCLEEAIAPCIDWGDPAQVQRVLAYDRQRELLGMEGPPNIYDSALACGDLEGTFTAEMSEGGLREVVRATVKFALDRGASGPGGRSYVVRSGQVTWSGELSVPGCRATVQGVSAPVRAGDGTVSILRVGTAQLYFGRGISQLPNASVIVDCPDQPTQTAPYPVGARAWLSIPYPPGGVLGDGDRTMVGSFADGRTTWRWSMRLTSGVAGP</sequence>
<proteinExistence type="predicted"/>
<name>A0AA37QEN1_9BACT</name>
<keyword evidence="4" id="KW-1185">Reference proteome</keyword>
<accession>A0AA37QEN1</accession>
<feature type="chain" id="PRO_5041313515" evidence="2">
    <location>
        <begin position="25"/>
        <end position="514"/>
    </location>
</feature>
<evidence type="ECO:0000256" key="2">
    <source>
        <dbReference type="SAM" id="SignalP"/>
    </source>
</evidence>
<dbReference type="AlphaFoldDB" id="A0AA37QEN1"/>
<feature type="signal peptide" evidence="2">
    <location>
        <begin position="1"/>
        <end position="24"/>
    </location>
</feature>
<dbReference type="Proteomes" id="UP001161325">
    <property type="component" value="Unassembled WGS sequence"/>
</dbReference>
<dbReference type="RefSeq" id="WP_284349373.1">
    <property type="nucleotide sequence ID" value="NZ_BRXS01000002.1"/>
</dbReference>
<comment type="caution">
    <text evidence="3">The sequence shown here is derived from an EMBL/GenBank/DDBJ whole genome shotgun (WGS) entry which is preliminary data.</text>
</comment>
<reference evidence="3" key="1">
    <citation type="submission" date="2022-08" db="EMBL/GenBank/DDBJ databases">
        <title>Draft genome sequencing of Roseisolibacter agri AW1220.</title>
        <authorList>
            <person name="Tobiishi Y."/>
            <person name="Tonouchi A."/>
        </authorList>
    </citation>
    <scope>NUCLEOTIDE SEQUENCE</scope>
    <source>
        <strain evidence="3">AW1220</strain>
    </source>
</reference>
<keyword evidence="2" id="KW-0732">Signal</keyword>
<gene>
    <name evidence="3" type="ORF">rosag_14430</name>
</gene>
<feature type="compositionally biased region" description="Pro residues" evidence="1">
    <location>
        <begin position="43"/>
        <end position="57"/>
    </location>
</feature>
<feature type="region of interest" description="Disordered" evidence="1">
    <location>
        <begin position="25"/>
        <end position="57"/>
    </location>
</feature>
<protein>
    <submittedName>
        <fullName evidence="3">Uncharacterized protein</fullName>
    </submittedName>
</protein>
<dbReference type="EMBL" id="BRXS01000002">
    <property type="protein sequence ID" value="GLC24930.1"/>
    <property type="molecule type" value="Genomic_DNA"/>
</dbReference>
<evidence type="ECO:0000256" key="1">
    <source>
        <dbReference type="SAM" id="MobiDB-lite"/>
    </source>
</evidence>
<organism evidence="3 4">
    <name type="scientific">Roseisolibacter agri</name>
    <dbReference type="NCBI Taxonomy" id="2014610"/>
    <lineage>
        <taxon>Bacteria</taxon>
        <taxon>Pseudomonadati</taxon>
        <taxon>Gemmatimonadota</taxon>
        <taxon>Gemmatimonadia</taxon>
        <taxon>Gemmatimonadales</taxon>
        <taxon>Gemmatimonadaceae</taxon>
        <taxon>Roseisolibacter</taxon>
    </lineage>
</organism>
<evidence type="ECO:0000313" key="3">
    <source>
        <dbReference type="EMBL" id="GLC24930.1"/>
    </source>
</evidence>